<organism evidence="1 2">
    <name type="scientific">Tritrichomonas musculus</name>
    <dbReference type="NCBI Taxonomy" id="1915356"/>
    <lineage>
        <taxon>Eukaryota</taxon>
        <taxon>Metamonada</taxon>
        <taxon>Parabasalia</taxon>
        <taxon>Tritrichomonadida</taxon>
        <taxon>Tritrichomonadidae</taxon>
        <taxon>Tritrichomonas</taxon>
    </lineage>
</organism>
<gene>
    <name evidence="1" type="ORF">M9Y10_006088</name>
</gene>
<protein>
    <submittedName>
        <fullName evidence="1">Uncharacterized protein</fullName>
    </submittedName>
</protein>
<accession>A0ABR2JD89</accession>
<sequence>MNKEDESPDDFFDITEDEPYVKTLFILDNIQNSDTSEKKLQIQIDVCKYMFSKEYSKSNKVKFGIATSGLKK</sequence>
<evidence type="ECO:0000313" key="2">
    <source>
        <dbReference type="Proteomes" id="UP001470230"/>
    </source>
</evidence>
<comment type="caution">
    <text evidence="1">The sequence shown here is derived from an EMBL/GenBank/DDBJ whole genome shotgun (WGS) entry which is preliminary data.</text>
</comment>
<dbReference type="Proteomes" id="UP001470230">
    <property type="component" value="Unassembled WGS sequence"/>
</dbReference>
<name>A0ABR2JD89_9EUKA</name>
<dbReference type="EMBL" id="JAPFFF010000012">
    <property type="protein sequence ID" value="KAK8875911.1"/>
    <property type="molecule type" value="Genomic_DNA"/>
</dbReference>
<keyword evidence="2" id="KW-1185">Reference proteome</keyword>
<proteinExistence type="predicted"/>
<reference evidence="1 2" key="1">
    <citation type="submission" date="2024-04" db="EMBL/GenBank/DDBJ databases">
        <title>Tritrichomonas musculus Genome.</title>
        <authorList>
            <person name="Alves-Ferreira E."/>
            <person name="Grigg M."/>
            <person name="Lorenzi H."/>
            <person name="Galac M."/>
        </authorList>
    </citation>
    <scope>NUCLEOTIDE SEQUENCE [LARGE SCALE GENOMIC DNA]</scope>
    <source>
        <strain evidence="1 2">EAF2021</strain>
    </source>
</reference>
<evidence type="ECO:0000313" key="1">
    <source>
        <dbReference type="EMBL" id="KAK8875911.1"/>
    </source>
</evidence>